<accession>A0AC59YPD5</accession>
<evidence type="ECO:0000313" key="2">
    <source>
        <dbReference type="Proteomes" id="UP001162501"/>
    </source>
</evidence>
<evidence type="ECO:0000313" key="1">
    <source>
        <dbReference type="EMBL" id="CAM9859457.1"/>
    </source>
</evidence>
<name>A0AC59YPD5_RANTA</name>
<proteinExistence type="predicted"/>
<organism evidence="1 2">
    <name type="scientific">Rangifer tarandus platyrhynchus</name>
    <name type="common">Svalbard reindeer</name>
    <dbReference type="NCBI Taxonomy" id="3082113"/>
    <lineage>
        <taxon>Eukaryota</taxon>
        <taxon>Metazoa</taxon>
        <taxon>Chordata</taxon>
        <taxon>Craniata</taxon>
        <taxon>Vertebrata</taxon>
        <taxon>Euteleostomi</taxon>
        <taxon>Mammalia</taxon>
        <taxon>Eutheria</taxon>
        <taxon>Laurasiatheria</taxon>
        <taxon>Artiodactyla</taxon>
        <taxon>Ruminantia</taxon>
        <taxon>Pecora</taxon>
        <taxon>Cervidae</taxon>
        <taxon>Odocoileinae</taxon>
        <taxon>Rangifer</taxon>
    </lineage>
</organism>
<dbReference type="Proteomes" id="UP001162501">
    <property type="component" value="Chromosome 19"/>
</dbReference>
<gene>
    <name evidence="1" type="ORF">MRATA1EN22A_LOCUS8475</name>
</gene>
<protein>
    <submittedName>
        <fullName evidence="1">Uncharacterized protein</fullName>
    </submittedName>
</protein>
<sequence length="190" mass="18607">MEYTAADCADSTPGIPCAGAGGGAGVCACLRGRGVGARYCPRPMGGGSGVWACGPPRALGLGRCLGLAGTLQKAERGAAVPGLGQAPPRPLPRPATLSAPRQTCTADYISHNAHQGRAGPGPATGAGPPRREAGECCLPEPAIGKGRWEGVVACAVAMSASAGGRGPANLSHQSGPGRIPVPSRGSGRGQ</sequence>
<dbReference type="EMBL" id="OX596103">
    <property type="protein sequence ID" value="CAM9859457.1"/>
    <property type="molecule type" value="Genomic_DNA"/>
</dbReference>
<reference evidence="1" key="2">
    <citation type="submission" date="2025-03" db="EMBL/GenBank/DDBJ databases">
        <authorList>
            <consortium name="ELIXIR-Norway"/>
            <consortium name="Elixir Norway"/>
        </authorList>
    </citation>
    <scope>NUCLEOTIDE SEQUENCE</scope>
</reference>
<reference evidence="1" key="1">
    <citation type="submission" date="2023-05" db="EMBL/GenBank/DDBJ databases">
        <authorList>
            <consortium name="ELIXIR-Norway"/>
        </authorList>
    </citation>
    <scope>NUCLEOTIDE SEQUENCE</scope>
</reference>